<dbReference type="AlphaFoldDB" id="A0A1V5ZL98"/>
<protein>
    <submittedName>
        <fullName evidence="1">Uncharacterized protein</fullName>
    </submittedName>
</protein>
<sequence>MRKRFNLLKKVILSIAKKDKATFCKQKYITYGILEITQEIFNREKYGSTTGKIED</sequence>
<gene>
    <name evidence="1" type="ORF">BWY04_01110</name>
</gene>
<dbReference type="Proteomes" id="UP000485621">
    <property type="component" value="Unassembled WGS sequence"/>
</dbReference>
<reference evidence="1" key="1">
    <citation type="submission" date="2017-02" db="EMBL/GenBank/DDBJ databases">
        <title>Delving into the versatile metabolic prowess of the omnipresent phylum Bacteroidetes.</title>
        <authorList>
            <person name="Nobu M.K."/>
            <person name="Mei R."/>
            <person name="Narihiro T."/>
            <person name="Kuroda K."/>
            <person name="Liu W.-T."/>
        </authorList>
    </citation>
    <scope>NUCLEOTIDE SEQUENCE</scope>
    <source>
        <strain evidence="1">ADurb.Bin160</strain>
    </source>
</reference>
<name>A0A1V5ZL98_9BACT</name>
<dbReference type="EMBL" id="MWDB01000027">
    <property type="protein sequence ID" value="OQB40953.1"/>
    <property type="molecule type" value="Genomic_DNA"/>
</dbReference>
<comment type="caution">
    <text evidence="1">The sequence shown here is derived from an EMBL/GenBank/DDBJ whole genome shotgun (WGS) entry which is preliminary data.</text>
</comment>
<accession>A0A1V5ZL98</accession>
<proteinExistence type="predicted"/>
<organism evidence="1">
    <name type="scientific">candidate division CPR1 bacterium ADurb.Bin160</name>
    <dbReference type="NCBI Taxonomy" id="1852826"/>
    <lineage>
        <taxon>Bacteria</taxon>
        <taxon>candidate division CPR1</taxon>
    </lineage>
</organism>
<evidence type="ECO:0000313" key="1">
    <source>
        <dbReference type="EMBL" id="OQB40953.1"/>
    </source>
</evidence>